<dbReference type="SUPFAM" id="SSF103473">
    <property type="entry name" value="MFS general substrate transporter"/>
    <property type="match status" value="1"/>
</dbReference>
<feature type="transmembrane region" description="Helical" evidence="6">
    <location>
        <begin position="26"/>
        <end position="45"/>
    </location>
</feature>
<evidence type="ECO:0000256" key="6">
    <source>
        <dbReference type="SAM" id="Phobius"/>
    </source>
</evidence>
<feature type="transmembrane region" description="Helical" evidence="6">
    <location>
        <begin position="152"/>
        <end position="174"/>
    </location>
</feature>
<keyword evidence="4 6" id="KW-1133">Transmembrane helix</keyword>
<feature type="transmembrane region" description="Helical" evidence="6">
    <location>
        <begin position="230"/>
        <end position="253"/>
    </location>
</feature>
<proteinExistence type="predicted"/>
<dbReference type="EMBL" id="SGUG01000063">
    <property type="protein sequence ID" value="MDG0865311.1"/>
    <property type="molecule type" value="Genomic_DNA"/>
</dbReference>
<feature type="transmembrane region" description="Helical" evidence="6">
    <location>
        <begin position="119"/>
        <end position="140"/>
    </location>
</feature>
<feature type="transmembrane region" description="Helical" evidence="6">
    <location>
        <begin position="93"/>
        <end position="113"/>
    </location>
</feature>
<dbReference type="GO" id="GO:0022857">
    <property type="term" value="F:transmembrane transporter activity"/>
    <property type="evidence" value="ECO:0007669"/>
    <property type="project" value="InterPro"/>
</dbReference>
<dbReference type="InterPro" id="IPR044770">
    <property type="entry name" value="MFS_spinster-like"/>
</dbReference>
<evidence type="ECO:0000256" key="2">
    <source>
        <dbReference type="ARBA" id="ARBA00022448"/>
    </source>
</evidence>
<feature type="transmembrane region" description="Helical" evidence="6">
    <location>
        <begin position="65"/>
        <end position="86"/>
    </location>
</feature>
<feature type="transmembrane region" description="Helical" evidence="6">
    <location>
        <begin position="398"/>
        <end position="419"/>
    </location>
</feature>
<keyword evidence="2" id="KW-0813">Transport</keyword>
<feature type="transmembrane region" description="Helical" evidence="6">
    <location>
        <begin position="265"/>
        <end position="287"/>
    </location>
</feature>
<evidence type="ECO:0000256" key="4">
    <source>
        <dbReference type="ARBA" id="ARBA00022989"/>
    </source>
</evidence>
<dbReference type="Gene3D" id="1.20.1250.20">
    <property type="entry name" value="MFS general substrate transporter like domains"/>
    <property type="match status" value="2"/>
</dbReference>
<feature type="transmembrane region" description="Helical" evidence="6">
    <location>
        <begin position="362"/>
        <end position="386"/>
    </location>
</feature>
<evidence type="ECO:0000259" key="7">
    <source>
        <dbReference type="PROSITE" id="PS50850"/>
    </source>
</evidence>
<keyword evidence="3 6" id="KW-0812">Transmembrane</keyword>
<comment type="subcellular location">
    <subcellularLocation>
        <location evidence="1">Membrane</location>
        <topology evidence="1">Multi-pass membrane protein</topology>
    </subcellularLocation>
</comment>
<dbReference type="PROSITE" id="PS50850">
    <property type="entry name" value="MFS"/>
    <property type="match status" value="1"/>
</dbReference>
<name>A0A9X4LLT0_9BURK</name>
<dbReference type="InterPro" id="IPR011701">
    <property type="entry name" value="MFS"/>
</dbReference>
<dbReference type="Pfam" id="PF07690">
    <property type="entry name" value="MFS_1"/>
    <property type="match status" value="1"/>
</dbReference>
<comment type="caution">
    <text evidence="8">The sequence shown here is derived from an EMBL/GenBank/DDBJ whole genome shotgun (WGS) entry which is preliminary data.</text>
</comment>
<dbReference type="GO" id="GO:0016020">
    <property type="term" value="C:membrane"/>
    <property type="evidence" value="ECO:0007669"/>
    <property type="project" value="UniProtKB-SubCell"/>
</dbReference>
<reference evidence="8" key="1">
    <citation type="submission" date="2019-02" db="EMBL/GenBank/DDBJ databases">
        <title>Draft genome of the type strain Pelomonas aquatica CCUG 52575T.</title>
        <authorList>
            <person name="Gomila M."/>
            <person name="Lalucat J."/>
        </authorList>
    </citation>
    <scope>NUCLEOTIDE SEQUENCE</scope>
    <source>
        <strain evidence="8">CCUG 52575</strain>
    </source>
</reference>
<accession>A0A9X4LLT0</accession>
<feature type="transmembrane region" description="Helical" evidence="6">
    <location>
        <begin position="329"/>
        <end position="350"/>
    </location>
</feature>
<gene>
    <name evidence="8" type="ORF">EXJ73_22880</name>
</gene>
<feature type="transmembrane region" description="Helical" evidence="6">
    <location>
        <begin position="180"/>
        <end position="198"/>
    </location>
</feature>
<dbReference type="Proteomes" id="UP001152766">
    <property type="component" value="Unassembled WGS sequence"/>
</dbReference>
<evidence type="ECO:0000313" key="8">
    <source>
        <dbReference type="EMBL" id="MDG0865311.1"/>
    </source>
</evidence>
<dbReference type="InterPro" id="IPR020846">
    <property type="entry name" value="MFS_dom"/>
</dbReference>
<keyword evidence="5 6" id="KW-0472">Membrane</keyword>
<dbReference type="AlphaFoldDB" id="A0A9X4LLT0"/>
<evidence type="ECO:0000313" key="9">
    <source>
        <dbReference type="Proteomes" id="UP001152766"/>
    </source>
</evidence>
<feature type="transmembrane region" description="Helical" evidence="6">
    <location>
        <begin position="299"/>
        <end position="317"/>
    </location>
</feature>
<sequence length="433" mass="45254">MQAEMSLPTNEAPVAALRGSKAYRTYVLFALSVVGFLCAVDKIVITMFMEPMKKEFGLTDTQLGLLTGVAFSVLGGLAAIPLARWADRGSRKWIINASLLAWTVMTAASGMAVNFTQLLIARIGVGIGEAGCIPATHSMLGDYYPRGERARALGIQSGVFFLGSLGGLVGGGVLVQTVGWRYGFMILGVIGLVVSLIFQLTVREPTRVDEQAVPAAAGESVWSQLGDRRAFCYLVGAFATTSLAGSSVGTWLPSYYERAFALTPMQIGLGLGLCLGLATTIGAVVGGQLAARFGAGSKSWGAGFSAVDTVLVMPFYLASFHAPNPVLSFALLFCAFLLAGGILGPVFSTLQDLVKPSVRATAVAIVSVAGVILGQGCGPLVVGAISDVIGTSGNGAEGLRWAMTALALVNWLTVVWFWLLRQRIKAIESASCP</sequence>
<protein>
    <submittedName>
        <fullName evidence="8">MFS transporter</fullName>
    </submittedName>
</protein>
<dbReference type="PANTHER" id="PTHR23505:SF79">
    <property type="entry name" value="PROTEIN SPINSTER"/>
    <property type="match status" value="1"/>
</dbReference>
<evidence type="ECO:0000256" key="5">
    <source>
        <dbReference type="ARBA" id="ARBA00023136"/>
    </source>
</evidence>
<feature type="domain" description="Major facilitator superfamily (MFS) profile" evidence="7">
    <location>
        <begin position="27"/>
        <end position="425"/>
    </location>
</feature>
<organism evidence="8 9">
    <name type="scientific">Pelomonas aquatica</name>
    <dbReference type="NCBI Taxonomy" id="431058"/>
    <lineage>
        <taxon>Bacteria</taxon>
        <taxon>Pseudomonadati</taxon>
        <taxon>Pseudomonadota</taxon>
        <taxon>Betaproteobacteria</taxon>
        <taxon>Burkholderiales</taxon>
        <taxon>Sphaerotilaceae</taxon>
        <taxon>Roseateles</taxon>
    </lineage>
</organism>
<keyword evidence="9" id="KW-1185">Reference proteome</keyword>
<dbReference type="PANTHER" id="PTHR23505">
    <property type="entry name" value="SPINSTER"/>
    <property type="match status" value="1"/>
</dbReference>
<evidence type="ECO:0000256" key="1">
    <source>
        <dbReference type="ARBA" id="ARBA00004141"/>
    </source>
</evidence>
<evidence type="ECO:0000256" key="3">
    <source>
        <dbReference type="ARBA" id="ARBA00022692"/>
    </source>
</evidence>
<dbReference type="CDD" id="cd17328">
    <property type="entry name" value="MFS_spinster_like"/>
    <property type="match status" value="1"/>
</dbReference>
<dbReference type="InterPro" id="IPR036259">
    <property type="entry name" value="MFS_trans_sf"/>
</dbReference>